<dbReference type="PROSITE" id="PS50181">
    <property type="entry name" value="FBOX"/>
    <property type="match status" value="1"/>
</dbReference>
<feature type="region of interest" description="Disordered" evidence="1">
    <location>
        <begin position="1"/>
        <end position="60"/>
    </location>
</feature>
<comment type="caution">
    <text evidence="3">The sequence shown here is derived from an EMBL/GenBank/DDBJ whole genome shotgun (WGS) entry which is preliminary data.</text>
</comment>
<name>A0ABR1LM85_9PEZI</name>
<dbReference type="InterPro" id="IPR001810">
    <property type="entry name" value="F-box_dom"/>
</dbReference>
<sequence>MPRKRKTPKPSRCVPGANFVSPKEPTPRHKKVSPLKSSARHDVTEKHADQSQSDSPAESKLDKLPAELLYEIDDYLDNDGALALRVTCVRIREVLCEVRKGVGKESPYEYPVRHITAKDRLHLRLVNDAIRAEEEGRTYPGKMQVCGVCSDFHDKIWFSVEQLSAPPRVRACYRRERRFRICEHNDMTYYELLKLPNRKVWKIYGNTDWKDIFFKVYRSPHGSVVCSCDVRITKTLSLQARLPRQIGSLMFTTKLHQKFSPGWERKWAPHSRILGVREQVYMALTRGGYVICPHLQETDLCRRRLRTFCTAIMKDRANSGPSIQFTCENELCGAVCELSWNPQRTNLWSIQSEGAVHVTILRKVEEFDMEGPGWWLTVSEPIELDQIEVLIGREPHLS</sequence>
<evidence type="ECO:0000256" key="1">
    <source>
        <dbReference type="SAM" id="MobiDB-lite"/>
    </source>
</evidence>
<evidence type="ECO:0000313" key="3">
    <source>
        <dbReference type="EMBL" id="KAK7536304.1"/>
    </source>
</evidence>
<feature type="domain" description="F-box" evidence="2">
    <location>
        <begin position="58"/>
        <end position="95"/>
    </location>
</feature>
<reference evidence="3 4" key="1">
    <citation type="submission" date="2024-04" db="EMBL/GenBank/DDBJ databases">
        <title>Phyllosticta paracitricarpa is synonymous to the EU quarantine fungus P. citricarpa based on phylogenomic analyses.</title>
        <authorList>
            <consortium name="Lawrence Berkeley National Laboratory"/>
            <person name="Van ingen-buijs V.A."/>
            <person name="Van westerhoven A.C."/>
            <person name="Haridas S."/>
            <person name="Skiadas P."/>
            <person name="Martin F."/>
            <person name="Groenewald J.Z."/>
            <person name="Crous P.W."/>
            <person name="Seidl M.F."/>
        </authorList>
    </citation>
    <scope>NUCLEOTIDE SEQUENCE [LARGE SCALE GENOMIC DNA]</scope>
    <source>
        <strain evidence="3 4">CPC 17464</strain>
    </source>
</reference>
<evidence type="ECO:0000259" key="2">
    <source>
        <dbReference type="PROSITE" id="PS50181"/>
    </source>
</evidence>
<dbReference type="Proteomes" id="UP001360953">
    <property type="component" value="Unassembled WGS sequence"/>
</dbReference>
<proteinExistence type="predicted"/>
<evidence type="ECO:0000313" key="4">
    <source>
        <dbReference type="Proteomes" id="UP001360953"/>
    </source>
</evidence>
<dbReference type="RefSeq" id="XP_066654720.1">
    <property type="nucleotide sequence ID" value="XM_066798248.1"/>
</dbReference>
<gene>
    <name evidence="3" type="ORF">J3D65DRAFT_604032</name>
</gene>
<accession>A0ABR1LM85</accession>
<feature type="compositionally biased region" description="Basic and acidic residues" evidence="1">
    <location>
        <begin position="39"/>
        <end position="49"/>
    </location>
</feature>
<dbReference type="GeneID" id="92031154"/>
<dbReference type="EMBL" id="JBBPEH010000007">
    <property type="protein sequence ID" value="KAK7536304.1"/>
    <property type="molecule type" value="Genomic_DNA"/>
</dbReference>
<organism evidence="3 4">
    <name type="scientific">Phyllosticta citribraziliensis</name>
    <dbReference type="NCBI Taxonomy" id="989973"/>
    <lineage>
        <taxon>Eukaryota</taxon>
        <taxon>Fungi</taxon>
        <taxon>Dikarya</taxon>
        <taxon>Ascomycota</taxon>
        <taxon>Pezizomycotina</taxon>
        <taxon>Dothideomycetes</taxon>
        <taxon>Dothideomycetes incertae sedis</taxon>
        <taxon>Botryosphaeriales</taxon>
        <taxon>Phyllostictaceae</taxon>
        <taxon>Phyllosticta</taxon>
    </lineage>
</organism>
<protein>
    <recommendedName>
        <fullName evidence="2">F-box domain-containing protein</fullName>
    </recommendedName>
</protein>
<keyword evidence="4" id="KW-1185">Reference proteome</keyword>